<evidence type="ECO:0000313" key="1">
    <source>
        <dbReference type="EMBL" id="SER28409.1"/>
    </source>
</evidence>
<protein>
    <submittedName>
        <fullName evidence="1">Uncharacterized protein</fullName>
    </submittedName>
</protein>
<dbReference type="EMBL" id="FOGI01000002">
    <property type="protein sequence ID" value="SER28409.1"/>
    <property type="molecule type" value="Genomic_DNA"/>
</dbReference>
<accession>A0A1H9MY68</accession>
<dbReference type="InterPro" id="IPR046196">
    <property type="entry name" value="DUF6228"/>
</dbReference>
<gene>
    <name evidence="1" type="ORF">SAMN04487818_102395</name>
</gene>
<sequence length="151" mass="16996">MTCSSCHGPSCVDEDAVVVRCTLDSSVTLTFCDRHVEWVGEYYGGTDFTVHARSHRLDAVIDTNDCEVDTGLADFIEGLDFRGWSGARRWHSRQLAVSALYESRGYVKLSWTLRCDEYTEYWNTTVVMWVEAGSAKDDLAARLHVFLSGPD</sequence>
<dbReference type="STRING" id="155974.SAMN04487818_102395"/>
<organism evidence="1 2">
    <name type="scientific">Actinokineospora terrae</name>
    <dbReference type="NCBI Taxonomy" id="155974"/>
    <lineage>
        <taxon>Bacteria</taxon>
        <taxon>Bacillati</taxon>
        <taxon>Actinomycetota</taxon>
        <taxon>Actinomycetes</taxon>
        <taxon>Pseudonocardiales</taxon>
        <taxon>Pseudonocardiaceae</taxon>
        <taxon>Actinokineospora</taxon>
    </lineage>
</organism>
<reference evidence="2" key="1">
    <citation type="submission" date="2016-10" db="EMBL/GenBank/DDBJ databases">
        <authorList>
            <person name="Varghese N."/>
            <person name="Submissions S."/>
        </authorList>
    </citation>
    <scope>NUCLEOTIDE SEQUENCE [LARGE SCALE GENOMIC DNA]</scope>
    <source>
        <strain evidence="2">DSM 44260</strain>
    </source>
</reference>
<dbReference type="Proteomes" id="UP000199051">
    <property type="component" value="Unassembled WGS sequence"/>
</dbReference>
<dbReference type="Pfam" id="PF19739">
    <property type="entry name" value="DUF6228"/>
    <property type="match status" value="1"/>
</dbReference>
<proteinExistence type="predicted"/>
<evidence type="ECO:0000313" key="2">
    <source>
        <dbReference type="Proteomes" id="UP000199051"/>
    </source>
</evidence>
<keyword evidence="2" id="KW-1185">Reference proteome</keyword>
<dbReference type="RefSeq" id="WP_143073372.1">
    <property type="nucleotide sequence ID" value="NZ_FOGI01000002.1"/>
</dbReference>
<dbReference type="AlphaFoldDB" id="A0A1H9MY68"/>
<name>A0A1H9MY68_9PSEU</name>